<keyword evidence="2" id="KW-1185">Reference proteome</keyword>
<evidence type="ECO:0000313" key="1">
    <source>
        <dbReference type="EMBL" id="CAG8676493.1"/>
    </source>
</evidence>
<protein>
    <submittedName>
        <fullName evidence="1">4961_t:CDS:1</fullName>
    </submittedName>
</protein>
<organism evidence="1 2">
    <name type="scientific">Dentiscutata heterogama</name>
    <dbReference type="NCBI Taxonomy" id="1316150"/>
    <lineage>
        <taxon>Eukaryota</taxon>
        <taxon>Fungi</taxon>
        <taxon>Fungi incertae sedis</taxon>
        <taxon>Mucoromycota</taxon>
        <taxon>Glomeromycotina</taxon>
        <taxon>Glomeromycetes</taxon>
        <taxon>Diversisporales</taxon>
        <taxon>Gigasporaceae</taxon>
        <taxon>Dentiscutata</taxon>
    </lineage>
</organism>
<reference evidence="1" key="1">
    <citation type="submission" date="2021-06" db="EMBL/GenBank/DDBJ databases">
        <authorList>
            <person name="Kallberg Y."/>
            <person name="Tangrot J."/>
            <person name="Rosling A."/>
        </authorList>
    </citation>
    <scope>NUCLEOTIDE SEQUENCE</scope>
    <source>
        <strain evidence="1">IL203A</strain>
    </source>
</reference>
<dbReference type="Proteomes" id="UP000789702">
    <property type="component" value="Unassembled WGS sequence"/>
</dbReference>
<gene>
    <name evidence="1" type="ORF">DHETER_LOCUS10431</name>
</gene>
<feature type="non-terminal residue" evidence="1">
    <location>
        <position position="281"/>
    </location>
</feature>
<proteinExistence type="predicted"/>
<feature type="non-terminal residue" evidence="1">
    <location>
        <position position="1"/>
    </location>
</feature>
<sequence>KTSSNFGNVISISLLNNDYYNHSLISTLQNEPPLVPYSFPIIGHTIEYFTNTESLIKRCHKQYGEIFSLYVFGHVITTIGKELIPEITKNPDDFNFFEAFKETLPTDKLLRRPKIFFENLIKVVQDNFSSTGRYKTYTSKIQDAIKISINKSIGECKDPKCIKFPQEVFSQLVARNIKLMDDDEIVNTFASLTSDITRVLKFPPILNFIHKSLHKQFTILSQIIKEREHEKNKLGNAWIFPADILQTFIDFSTDDNCVNLQLLTDYIIEFIFISVQTTSDA</sequence>
<name>A0ACA9NV12_9GLOM</name>
<dbReference type="EMBL" id="CAJVPU010020389">
    <property type="protein sequence ID" value="CAG8676493.1"/>
    <property type="molecule type" value="Genomic_DNA"/>
</dbReference>
<comment type="caution">
    <text evidence="1">The sequence shown here is derived from an EMBL/GenBank/DDBJ whole genome shotgun (WGS) entry which is preliminary data.</text>
</comment>
<accession>A0ACA9NV12</accession>
<evidence type="ECO:0000313" key="2">
    <source>
        <dbReference type="Proteomes" id="UP000789702"/>
    </source>
</evidence>